<dbReference type="EMBL" id="ML212315">
    <property type="protein sequence ID" value="TFK78809.1"/>
    <property type="molecule type" value="Genomic_DNA"/>
</dbReference>
<feature type="compositionally biased region" description="Acidic residues" evidence="2">
    <location>
        <begin position="307"/>
        <end position="330"/>
    </location>
</feature>
<evidence type="ECO:0000256" key="2">
    <source>
        <dbReference type="SAM" id="MobiDB-lite"/>
    </source>
</evidence>
<feature type="compositionally biased region" description="Low complexity" evidence="2">
    <location>
        <begin position="56"/>
        <end position="74"/>
    </location>
</feature>
<feature type="compositionally biased region" description="Low complexity" evidence="2">
    <location>
        <begin position="352"/>
        <end position="378"/>
    </location>
</feature>
<organism evidence="4 5">
    <name type="scientific">Polyporus arcularius HHB13444</name>
    <dbReference type="NCBI Taxonomy" id="1314778"/>
    <lineage>
        <taxon>Eukaryota</taxon>
        <taxon>Fungi</taxon>
        <taxon>Dikarya</taxon>
        <taxon>Basidiomycota</taxon>
        <taxon>Agaricomycotina</taxon>
        <taxon>Agaricomycetes</taxon>
        <taxon>Polyporales</taxon>
        <taxon>Polyporaceae</taxon>
        <taxon>Polyporus</taxon>
    </lineage>
</organism>
<feature type="compositionally biased region" description="Basic residues" evidence="2">
    <location>
        <begin position="158"/>
        <end position="173"/>
    </location>
</feature>
<dbReference type="InParanoid" id="A0A5C3NQ18"/>
<dbReference type="PANTHER" id="PTHR34409:SF1">
    <property type="entry name" value="MYB-LIKE DOMAIN-CONTAINING PROTEIN"/>
    <property type="match status" value="1"/>
</dbReference>
<dbReference type="Pfam" id="PF20681">
    <property type="entry name" value="DUF6818"/>
    <property type="match status" value="1"/>
</dbReference>
<evidence type="ECO:0000256" key="1">
    <source>
        <dbReference type="SAM" id="Coils"/>
    </source>
</evidence>
<keyword evidence="1" id="KW-0175">Coiled coil</keyword>
<evidence type="ECO:0000259" key="3">
    <source>
        <dbReference type="Pfam" id="PF20681"/>
    </source>
</evidence>
<feature type="domain" description="DUF6818" evidence="3">
    <location>
        <begin position="225"/>
        <end position="307"/>
    </location>
</feature>
<feature type="region of interest" description="Disordered" evidence="2">
    <location>
        <begin position="301"/>
        <end position="378"/>
    </location>
</feature>
<feature type="compositionally biased region" description="Polar residues" evidence="2">
    <location>
        <begin position="505"/>
        <end position="516"/>
    </location>
</feature>
<feature type="compositionally biased region" description="Polar residues" evidence="2">
    <location>
        <begin position="19"/>
        <end position="28"/>
    </location>
</feature>
<dbReference type="Proteomes" id="UP000308197">
    <property type="component" value="Unassembled WGS sequence"/>
</dbReference>
<evidence type="ECO:0000313" key="5">
    <source>
        <dbReference type="Proteomes" id="UP000308197"/>
    </source>
</evidence>
<dbReference type="AlphaFoldDB" id="A0A5C3NQ18"/>
<feature type="compositionally biased region" description="Pro residues" evidence="2">
    <location>
        <begin position="91"/>
        <end position="104"/>
    </location>
</feature>
<gene>
    <name evidence="4" type="ORF">K466DRAFT_570606</name>
</gene>
<evidence type="ECO:0000313" key="4">
    <source>
        <dbReference type="EMBL" id="TFK78809.1"/>
    </source>
</evidence>
<feature type="region of interest" description="Disordered" evidence="2">
    <location>
        <begin position="468"/>
        <end position="520"/>
    </location>
</feature>
<dbReference type="PANTHER" id="PTHR34409">
    <property type="entry name" value="SET DOMAIN-CONTAINING PROTEIN"/>
    <property type="match status" value="1"/>
</dbReference>
<feature type="region of interest" description="Disordered" evidence="2">
    <location>
        <begin position="19"/>
        <end position="209"/>
    </location>
</feature>
<feature type="coiled-coil region" evidence="1">
    <location>
        <begin position="406"/>
        <end position="454"/>
    </location>
</feature>
<name>A0A5C3NQ18_9APHY</name>
<reference evidence="4 5" key="1">
    <citation type="journal article" date="2019" name="Nat. Ecol. Evol.">
        <title>Megaphylogeny resolves global patterns of mushroom evolution.</title>
        <authorList>
            <person name="Varga T."/>
            <person name="Krizsan K."/>
            <person name="Foldi C."/>
            <person name="Dima B."/>
            <person name="Sanchez-Garcia M."/>
            <person name="Sanchez-Ramirez S."/>
            <person name="Szollosi G.J."/>
            <person name="Szarkandi J.G."/>
            <person name="Papp V."/>
            <person name="Albert L."/>
            <person name="Andreopoulos W."/>
            <person name="Angelini C."/>
            <person name="Antonin V."/>
            <person name="Barry K.W."/>
            <person name="Bougher N.L."/>
            <person name="Buchanan P."/>
            <person name="Buyck B."/>
            <person name="Bense V."/>
            <person name="Catcheside P."/>
            <person name="Chovatia M."/>
            <person name="Cooper J."/>
            <person name="Damon W."/>
            <person name="Desjardin D."/>
            <person name="Finy P."/>
            <person name="Geml J."/>
            <person name="Haridas S."/>
            <person name="Hughes K."/>
            <person name="Justo A."/>
            <person name="Karasinski D."/>
            <person name="Kautmanova I."/>
            <person name="Kiss B."/>
            <person name="Kocsube S."/>
            <person name="Kotiranta H."/>
            <person name="LaButti K.M."/>
            <person name="Lechner B.E."/>
            <person name="Liimatainen K."/>
            <person name="Lipzen A."/>
            <person name="Lukacs Z."/>
            <person name="Mihaltcheva S."/>
            <person name="Morgado L.N."/>
            <person name="Niskanen T."/>
            <person name="Noordeloos M.E."/>
            <person name="Ohm R.A."/>
            <person name="Ortiz-Santana B."/>
            <person name="Ovrebo C."/>
            <person name="Racz N."/>
            <person name="Riley R."/>
            <person name="Savchenko A."/>
            <person name="Shiryaev A."/>
            <person name="Soop K."/>
            <person name="Spirin V."/>
            <person name="Szebenyi C."/>
            <person name="Tomsovsky M."/>
            <person name="Tulloss R.E."/>
            <person name="Uehling J."/>
            <person name="Grigoriev I.V."/>
            <person name="Vagvolgyi C."/>
            <person name="Papp T."/>
            <person name="Martin F.M."/>
            <person name="Miettinen O."/>
            <person name="Hibbett D.S."/>
            <person name="Nagy L.G."/>
        </authorList>
    </citation>
    <scope>NUCLEOTIDE SEQUENCE [LARGE SCALE GENOMIC DNA]</scope>
    <source>
        <strain evidence="4 5">HHB13444</strain>
    </source>
</reference>
<sequence>MDGSDGVTAQQVFWQDQFTGFENSSGTPSLAPGQQLHLWSAQVPGGGPGPGQHLRPAQSSGQSSNGSPSAQGASPFPPFQSDFRFQYPPVQLHPPPQPAPPPAPSSTSPSSRWRDISFSPESPPSSPELEVHVSRVAASSSDKGKKRAAVEPLNQPSKKVKQGAKGGRGKGKGKAQQAQAQDEDGTAAVTGMVKASGRSGRAPGAQNYNDDDLRALFKILKKKKPMSQQGWQQCGVIFNRWAEKNGRPARAWKALRTKFEMLVNTPKPTGEAEVPWQVEEAWQINSSIEERVYLREVNDGQKVVLDSDSDSDGEDGDNGSEDGEDDDDGDGFAQNNDSDIEVLDAPPKPSKKSTVSSAPKQARAASASSKSTTATRRAQTAQFMSSIVNALDPAQRSSQDEARFARKLVQGELDALRQDKRELEACNRALEDRIFQLTMQLQQQGQELARLQARFDMQELLRPSHRRRSFYDDYSPRTPRNQHHSFSAISPRTPRFDHTPRARSPSPQTPTRSQHMPSAASALDALASLASSSSRV</sequence>
<keyword evidence="5" id="KW-1185">Reference proteome</keyword>
<dbReference type="STRING" id="1314778.A0A5C3NQ18"/>
<dbReference type="InterPro" id="IPR049203">
    <property type="entry name" value="DUF6818"/>
</dbReference>
<accession>A0A5C3NQ18</accession>
<proteinExistence type="predicted"/>
<protein>
    <recommendedName>
        <fullName evidence="3">DUF6818 domain-containing protein</fullName>
    </recommendedName>
</protein>